<dbReference type="GO" id="GO:0043137">
    <property type="term" value="P:DNA replication, removal of RNA primer"/>
    <property type="evidence" value="ECO:0007669"/>
    <property type="project" value="TreeGrafter"/>
</dbReference>
<dbReference type="CTD" id="246243"/>
<keyword evidence="12 15" id="KW-0460">Magnesium</keyword>
<accession>A0A6J1TZS0</accession>
<evidence type="ECO:0000256" key="14">
    <source>
        <dbReference type="ARBA" id="ARBA00068459"/>
    </source>
</evidence>
<dbReference type="Gene3D" id="3.30.420.10">
    <property type="entry name" value="Ribonuclease H-like superfamily/Ribonuclease H"/>
    <property type="match status" value="1"/>
</dbReference>
<dbReference type="Proteomes" id="UP000504612">
    <property type="component" value="Unplaced"/>
</dbReference>
<evidence type="ECO:0000313" key="18">
    <source>
        <dbReference type="Proteomes" id="UP000504612"/>
    </source>
</evidence>
<comment type="subunit">
    <text evidence="5">Monomer.</text>
</comment>
<evidence type="ECO:0000256" key="6">
    <source>
        <dbReference type="ARBA" id="ARBA00012180"/>
    </source>
</evidence>
<dbReference type="InterPro" id="IPR017067">
    <property type="entry name" value="RNase_H1_euk"/>
</dbReference>
<reference evidence="19" key="1">
    <citation type="submission" date="2025-08" db="UniProtKB">
        <authorList>
            <consortium name="RefSeq"/>
        </authorList>
    </citation>
    <scope>IDENTIFICATION</scope>
</reference>
<dbReference type="GO" id="GO:0005739">
    <property type="term" value="C:mitochondrion"/>
    <property type="evidence" value="ECO:0007669"/>
    <property type="project" value="UniProtKB-ARBA"/>
</dbReference>
<keyword evidence="10 15" id="KW-0255">Endonuclease</keyword>
<dbReference type="Pfam" id="PF01693">
    <property type="entry name" value="Cauli_VI"/>
    <property type="match status" value="1"/>
</dbReference>
<evidence type="ECO:0000256" key="12">
    <source>
        <dbReference type="ARBA" id="ARBA00022842"/>
    </source>
</evidence>
<evidence type="ECO:0000256" key="4">
    <source>
        <dbReference type="ARBA" id="ARBA00005300"/>
    </source>
</evidence>
<evidence type="ECO:0000256" key="15">
    <source>
        <dbReference type="PIRNR" id="PIRNR036852"/>
    </source>
</evidence>
<dbReference type="InterPro" id="IPR050092">
    <property type="entry name" value="RNase_H"/>
</dbReference>
<proteinExistence type="inferred from homology"/>
<dbReference type="GO" id="GO:0000287">
    <property type="term" value="F:magnesium ion binding"/>
    <property type="evidence" value="ECO:0007669"/>
    <property type="project" value="UniProtKB-UniRule"/>
</dbReference>
<dbReference type="AlphaFoldDB" id="A0A6J1TZS0"/>
<dbReference type="GO" id="GO:0003676">
    <property type="term" value="F:nucleic acid binding"/>
    <property type="evidence" value="ECO:0007669"/>
    <property type="project" value="UniProtKB-UniRule"/>
</dbReference>
<dbReference type="EC" id="3.1.26.4" evidence="6 15"/>
<evidence type="ECO:0000256" key="13">
    <source>
        <dbReference type="ARBA" id="ARBA00059147"/>
    </source>
</evidence>
<evidence type="ECO:0000256" key="10">
    <source>
        <dbReference type="ARBA" id="ARBA00022759"/>
    </source>
</evidence>
<comment type="subcellular location">
    <subcellularLocation>
        <location evidence="3">Cytoplasm</location>
    </subcellularLocation>
</comment>
<protein>
    <recommendedName>
        <fullName evidence="14 15">Ribonuclease H1</fullName>
        <shortName evidence="15">RNase H1</shortName>
        <ecNumber evidence="6 15">3.1.26.4</ecNumber>
    </recommendedName>
</protein>
<keyword evidence="7" id="KW-0963">Cytoplasm</keyword>
<keyword evidence="16" id="KW-1133">Transmembrane helix</keyword>
<dbReference type="GO" id="GO:0004523">
    <property type="term" value="F:RNA-DNA hybrid ribonuclease activity"/>
    <property type="evidence" value="ECO:0007669"/>
    <property type="project" value="UniProtKB-UniRule"/>
</dbReference>
<dbReference type="InterPro" id="IPR012337">
    <property type="entry name" value="RNaseH-like_sf"/>
</dbReference>
<keyword evidence="8 15" id="KW-0540">Nuclease</keyword>
<evidence type="ECO:0000256" key="16">
    <source>
        <dbReference type="SAM" id="Phobius"/>
    </source>
</evidence>
<dbReference type="GeneID" id="113410640"/>
<keyword evidence="16" id="KW-0812">Transmembrane</keyword>
<dbReference type="Gene3D" id="3.40.970.10">
    <property type="entry name" value="Ribonuclease H1, N-terminal domain"/>
    <property type="match status" value="1"/>
</dbReference>
<dbReference type="SUPFAM" id="SSF53098">
    <property type="entry name" value="Ribonuclease H-like"/>
    <property type="match status" value="1"/>
</dbReference>
<dbReference type="InterPro" id="IPR037056">
    <property type="entry name" value="RNase_H1_N_sf"/>
</dbReference>
<gene>
    <name evidence="19" type="primary">RNASEH1</name>
</gene>
<keyword evidence="9 15" id="KW-0479">Metal-binding</keyword>
<evidence type="ECO:0000256" key="1">
    <source>
        <dbReference type="ARBA" id="ARBA00000077"/>
    </source>
</evidence>
<dbReference type="PIRSF" id="PIRSF036852">
    <property type="entry name" value="Ribonuclease_H1_euk"/>
    <property type="match status" value="1"/>
</dbReference>
<keyword evidence="16" id="KW-0472">Membrane</keyword>
<evidence type="ECO:0000256" key="3">
    <source>
        <dbReference type="ARBA" id="ARBA00004496"/>
    </source>
</evidence>
<organism evidence="18 19">
    <name type="scientific">Notechis scutatus</name>
    <name type="common">mainland tiger snake</name>
    <dbReference type="NCBI Taxonomy" id="8663"/>
    <lineage>
        <taxon>Eukaryota</taxon>
        <taxon>Metazoa</taxon>
        <taxon>Chordata</taxon>
        <taxon>Craniata</taxon>
        <taxon>Vertebrata</taxon>
        <taxon>Euteleostomi</taxon>
        <taxon>Lepidosauria</taxon>
        <taxon>Squamata</taxon>
        <taxon>Bifurcata</taxon>
        <taxon>Unidentata</taxon>
        <taxon>Episquamata</taxon>
        <taxon>Toxicofera</taxon>
        <taxon>Serpentes</taxon>
        <taxon>Colubroidea</taxon>
        <taxon>Elapidae</taxon>
        <taxon>Hydrophiinae</taxon>
        <taxon>Notechis</taxon>
    </lineage>
</organism>
<dbReference type="KEGG" id="nss:113410640"/>
<dbReference type="RefSeq" id="XP_026521084.1">
    <property type="nucleotide sequence ID" value="XM_026665299.1"/>
</dbReference>
<dbReference type="PANTHER" id="PTHR10642">
    <property type="entry name" value="RIBONUCLEASE H1"/>
    <property type="match status" value="1"/>
</dbReference>
<comment type="function">
    <text evidence="13">Endonuclease that specifically degrades the RNA of RNA-DNA hybrids. Plays a role in RNA polymerase II (RNAp II) transcription termination by degrading R-loop RNA-DNA hybrid formation at G-rich pause sites located downstream of the poly(A) site and behind the elongating RNAp II.</text>
</comment>
<dbReference type="InterPro" id="IPR002156">
    <property type="entry name" value="RNaseH_domain"/>
</dbReference>
<evidence type="ECO:0000256" key="11">
    <source>
        <dbReference type="ARBA" id="ARBA00022801"/>
    </source>
</evidence>
<dbReference type="Pfam" id="PF00075">
    <property type="entry name" value="RNase_H"/>
    <property type="match status" value="1"/>
</dbReference>
<dbReference type="FunFam" id="3.30.420.10:FF:000049">
    <property type="entry name" value="Ribonuclease H1"/>
    <property type="match status" value="1"/>
</dbReference>
<comment type="catalytic activity">
    <reaction evidence="1 15">
        <text>Endonucleolytic cleavage to 5'-phosphomonoester.</text>
        <dbReference type="EC" id="3.1.26.4"/>
    </reaction>
</comment>
<feature type="transmembrane region" description="Helical" evidence="16">
    <location>
        <begin position="39"/>
        <end position="61"/>
    </location>
</feature>
<dbReference type="FunFam" id="3.40.970.10:FF:000001">
    <property type="entry name" value="Ribonuclease H1"/>
    <property type="match status" value="1"/>
</dbReference>
<dbReference type="PANTHER" id="PTHR10642:SF26">
    <property type="entry name" value="RIBONUCLEASE H1"/>
    <property type="match status" value="1"/>
</dbReference>
<comment type="similarity">
    <text evidence="4 15">Belongs to the RNase H family.</text>
</comment>
<name>A0A6J1TZS0_9SAUR</name>
<sequence length="336" mass="37685">MPYLRSREIGLKTGSAASPVCVCVSVSQSRSCFLRALGYLVIPEAWTLGALGIGGGMFYAVRRGRRIGVYATWNECKEQVDKYQYASYKKFGTEKDAWAFINEESTNSSISSTDNCNNINSVLKGFGEKQDSHRRCFNKATSESSYMRSYKRPYEEVSEKKYTYKRVKYTDVPYTPPANKNEFVYMGDYIVVYTDGCCSSNGRQEARAGTGVYWGPGHPLNTSERLHGRQTNQRAEINAACKAIEQAKRQNITKLAIYTDSKFTINGVTNWIPNWKNNGWKTSAGKEVINREDFERLAKLSEGMDIQWMHVPGHAGFPGNEAADRLAKEGAGKSSC</sequence>
<evidence type="ECO:0000256" key="5">
    <source>
        <dbReference type="ARBA" id="ARBA00011245"/>
    </source>
</evidence>
<evidence type="ECO:0000313" key="19">
    <source>
        <dbReference type="RefSeq" id="XP_026521084.1"/>
    </source>
</evidence>
<evidence type="ECO:0000256" key="7">
    <source>
        <dbReference type="ARBA" id="ARBA00022490"/>
    </source>
</evidence>
<dbReference type="CDD" id="cd09280">
    <property type="entry name" value="RNase_HI_eukaryote_like"/>
    <property type="match status" value="1"/>
</dbReference>
<feature type="domain" description="RNase H type-1" evidence="17">
    <location>
        <begin position="186"/>
        <end position="332"/>
    </location>
</feature>
<evidence type="ECO:0000259" key="17">
    <source>
        <dbReference type="PROSITE" id="PS50879"/>
    </source>
</evidence>
<evidence type="ECO:0000256" key="9">
    <source>
        <dbReference type="ARBA" id="ARBA00022723"/>
    </source>
</evidence>
<dbReference type="InterPro" id="IPR036397">
    <property type="entry name" value="RNaseH_sf"/>
</dbReference>
<dbReference type="PROSITE" id="PS50879">
    <property type="entry name" value="RNASE_H_1"/>
    <property type="match status" value="1"/>
</dbReference>
<evidence type="ECO:0000256" key="2">
    <source>
        <dbReference type="ARBA" id="ARBA00001946"/>
    </source>
</evidence>
<dbReference type="SUPFAM" id="SSF55658">
    <property type="entry name" value="L9 N-domain-like"/>
    <property type="match status" value="1"/>
</dbReference>
<comment type="cofactor">
    <cofactor evidence="2 15">
        <name>Mg(2+)</name>
        <dbReference type="ChEBI" id="CHEBI:18420"/>
    </cofactor>
</comment>
<evidence type="ECO:0000256" key="8">
    <source>
        <dbReference type="ARBA" id="ARBA00022722"/>
    </source>
</evidence>
<dbReference type="InterPro" id="IPR009027">
    <property type="entry name" value="Ribosomal_bL9/RNase_H1_N"/>
</dbReference>
<dbReference type="InterPro" id="IPR011320">
    <property type="entry name" value="RNase_H1_N"/>
</dbReference>
<keyword evidence="18" id="KW-1185">Reference proteome</keyword>
<keyword evidence="11 15" id="KW-0378">Hydrolase</keyword>